<reference evidence="1" key="1">
    <citation type="submission" date="2020-05" db="EMBL/GenBank/DDBJ databases">
        <authorList>
            <person name="Chiriac C."/>
            <person name="Salcher M."/>
            <person name="Ghai R."/>
            <person name="Kavagutti S V."/>
        </authorList>
    </citation>
    <scope>NUCLEOTIDE SEQUENCE</scope>
</reference>
<protein>
    <submittedName>
        <fullName evidence="1">Unannotated protein</fullName>
    </submittedName>
</protein>
<accession>A0A6J7L8S0</accession>
<evidence type="ECO:0000313" key="1">
    <source>
        <dbReference type="EMBL" id="CAB4964255.1"/>
    </source>
</evidence>
<proteinExistence type="predicted"/>
<dbReference type="EMBL" id="CAFBNF010000362">
    <property type="protein sequence ID" value="CAB4964255.1"/>
    <property type="molecule type" value="Genomic_DNA"/>
</dbReference>
<dbReference type="AlphaFoldDB" id="A0A6J7L8S0"/>
<sequence length="73" mass="7879">MRVQTVSFARRHIADWSACAQDEGCIAPPGSDRSNHRQDQAVLSVLAHMAGLAASGSRGAHVRDIGVRFHQDV</sequence>
<organism evidence="1">
    <name type="scientific">freshwater metagenome</name>
    <dbReference type="NCBI Taxonomy" id="449393"/>
    <lineage>
        <taxon>unclassified sequences</taxon>
        <taxon>metagenomes</taxon>
        <taxon>ecological metagenomes</taxon>
    </lineage>
</organism>
<name>A0A6J7L8S0_9ZZZZ</name>
<gene>
    <name evidence="1" type="ORF">UFOPK3773_02238</name>
</gene>